<feature type="chain" id="PRO_5020944475" description="WD40 repeat protein" evidence="3">
    <location>
        <begin position="20"/>
        <end position="425"/>
    </location>
</feature>
<evidence type="ECO:0008006" key="6">
    <source>
        <dbReference type="Google" id="ProtNLM"/>
    </source>
</evidence>
<feature type="transmembrane region" description="Helical" evidence="2">
    <location>
        <begin position="396"/>
        <end position="419"/>
    </location>
</feature>
<name>A0A4R6JC48_9ACTN</name>
<dbReference type="AlphaFoldDB" id="A0A4R6JC48"/>
<dbReference type="Proteomes" id="UP000294901">
    <property type="component" value="Unassembled WGS sequence"/>
</dbReference>
<organism evidence="4 5">
    <name type="scientific">Paractinoplanes brasiliensis</name>
    <dbReference type="NCBI Taxonomy" id="52695"/>
    <lineage>
        <taxon>Bacteria</taxon>
        <taxon>Bacillati</taxon>
        <taxon>Actinomycetota</taxon>
        <taxon>Actinomycetes</taxon>
        <taxon>Micromonosporales</taxon>
        <taxon>Micromonosporaceae</taxon>
        <taxon>Paractinoplanes</taxon>
    </lineage>
</organism>
<feature type="region of interest" description="Disordered" evidence="1">
    <location>
        <begin position="350"/>
        <end position="385"/>
    </location>
</feature>
<keyword evidence="2" id="KW-0812">Transmembrane</keyword>
<evidence type="ECO:0000313" key="5">
    <source>
        <dbReference type="Proteomes" id="UP000294901"/>
    </source>
</evidence>
<keyword evidence="2" id="KW-0472">Membrane</keyword>
<keyword evidence="2" id="KW-1133">Transmembrane helix</keyword>
<evidence type="ECO:0000256" key="3">
    <source>
        <dbReference type="SAM" id="SignalP"/>
    </source>
</evidence>
<dbReference type="EMBL" id="SNWR01000002">
    <property type="protein sequence ID" value="TDO32501.1"/>
    <property type="molecule type" value="Genomic_DNA"/>
</dbReference>
<gene>
    <name evidence="4" type="ORF">C8E87_7965</name>
</gene>
<feature type="signal peptide" evidence="3">
    <location>
        <begin position="1"/>
        <end position="19"/>
    </location>
</feature>
<dbReference type="InterPro" id="IPR011047">
    <property type="entry name" value="Quinoprotein_ADH-like_sf"/>
</dbReference>
<feature type="compositionally biased region" description="Low complexity" evidence="1">
    <location>
        <begin position="360"/>
        <end position="385"/>
    </location>
</feature>
<comment type="caution">
    <text evidence="4">The sequence shown here is derived from an EMBL/GenBank/DDBJ whole genome shotgun (WGS) entry which is preliminary data.</text>
</comment>
<keyword evidence="3" id="KW-0732">Signal</keyword>
<dbReference type="RefSeq" id="WP_243755199.1">
    <property type="nucleotide sequence ID" value="NZ_SNWR01000002.1"/>
</dbReference>
<evidence type="ECO:0000256" key="2">
    <source>
        <dbReference type="SAM" id="Phobius"/>
    </source>
</evidence>
<evidence type="ECO:0000256" key="1">
    <source>
        <dbReference type="SAM" id="MobiDB-lite"/>
    </source>
</evidence>
<protein>
    <recommendedName>
        <fullName evidence="6">WD40 repeat protein</fullName>
    </recommendedName>
</protein>
<evidence type="ECO:0000313" key="4">
    <source>
        <dbReference type="EMBL" id="TDO32501.1"/>
    </source>
</evidence>
<dbReference type="SUPFAM" id="SSF50998">
    <property type="entry name" value="Quinoprotein alcohol dehydrogenase-like"/>
    <property type="match status" value="1"/>
</dbReference>
<sequence>MRVVSLLTAATMLTHPAAAAPVAMSPAASVALHPAAASVALHPVAAPAALRPVAASAALRPVAASAALHPVAASAALHPVAASAALGRAAETVCTVRDDRLDELSGMVAVGSGYVVVNDGSDFAARRKIFFLNSACKVTRTVSYPSRPRDTEDLARGRDGTLWVGDIGDNSSSRTTIALWKLAPGARTPTLFRMTYPDGSRNAEALLVTPGNTPIVISKEGGTAGLYVPARPLSRDAPTPLRRAGEVTLPLTSTSNPFSFLGRAVITGAATSPDGTHVALRTYADAFEFPIPDGDVIRGLTSGKPRQIPLPDEPQGEAITYTPDGRALLTVSESSGEAAKDPVILRYALPDRPEAPSGQPTQAPPSTAAPEPSPSSAAIGPGPATAAADGSPRFNYITVVVGLILTLAALLAVAVVLLARRSRRR</sequence>
<proteinExistence type="predicted"/>
<accession>A0A4R6JC48</accession>
<keyword evidence="5" id="KW-1185">Reference proteome</keyword>
<reference evidence="4 5" key="1">
    <citation type="submission" date="2019-03" db="EMBL/GenBank/DDBJ databases">
        <title>Sequencing the genomes of 1000 actinobacteria strains.</title>
        <authorList>
            <person name="Klenk H.-P."/>
        </authorList>
    </citation>
    <scope>NUCLEOTIDE SEQUENCE [LARGE SCALE GENOMIC DNA]</scope>
    <source>
        <strain evidence="4 5">DSM 43805</strain>
    </source>
</reference>